<feature type="domain" description="Plastocyanin-like" evidence="5">
    <location>
        <begin position="210"/>
        <end position="293"/>
    </location>
</feature>
<dbReference type="PANTHER" id="PTHR11709">
    <property type="entry name" value="MULTI-COPPER OXIDASE"/>
    <property type="match status" value="1"/>
</dbReference>
<dbReference type="InterPro" id="IPR011707">
    <property type="entry name" value="Cu-oxidase-like_N"/>
</dbReference>
<dbReference type="Pfam" id="PF07732">
    <property type="entry name" value="Cu-oxidase_3"/>
    <property type="match status" value="1"/>
</dbReference>
<dbReference type="InterPro" id="IPR033138">
    <property type="entry name" value="Cu_oxidase_CS"/>
</dbReference>
<gene>
    <name evidence="6" type="ORF">EHV23_07240</name>
</gene>
<evidence type="ECO:0000256" key="1">
    <source>
        <dbReference type="ARBA" id="ARBA00004418"/>
    </source>
</evidence>
<dbReference type="AlphaFoldDB" id="A0A3R8LSV1"/>
<feature type="domain" description="Plastocyanin-like" evidence="4">
    <location>
        <begin position="611"/>
        <end position="753"/>
    </location>
</feature>
<protein>
    <submittedName>
        <fullName evidence="6">Multicopper oxidase family protein</fullName>
    </submittedName>
</protein>
<accession>A0A3R8LSV1</accession>
<dbReference type="PROSITE" id="PS00079">
    <property type="entry name" value="MULTICOPPER_OXIDASE1"/>
    <property type="match status" value="1"/>
</dbReference>
<name>A0A3R8LSV1_9BURK</name>
<dbReference type="GO" id="GO:0005507">
    <property type="term" value="F:copper ion binding"/>
    <property type="evidence" value="ECO:0007669"/>
    <property type="project" value="InterPro"/>
</dbReference>
<reference evidence="6 7" key="1">
    <citation type="submission" date="2018-11" db="EMBL/GenBank/DDBJ databases">
        <title>Genome sequencing of Lautropia sp. KCOM 2505 (= ChDC F240).</title>
        <authorList>
            <person name="Kook J.-K."/>
            <person name="Park S.-N."/>
            <person name="Lim Y.K."/>
        </authorList>
    </citation>
    <scope>NUCLEOTIDE SEQUENCE [LARGE SCALE GENOMIC DNA]</scope>
    <source>
        <strain evidence="6 7">KCOM 2505</strain>
    </source>
</reference>
<evidence type="ECO:0000256" key="2">
    <source>
        <dbReference type="ARBA" id="ARBA00022723"/>
    </source>
</evidence>
<dbReference type="GO" id="GO:0016491">
    <property type="term" value="F:oxidoreductase activity"/>
    <property type="evidence" value="ECO:0007669"/>
    <property type="project" value="UniProtKB-KW"/>
</dbReference>
<keyword evidence="7" id="KW-1185">Reference proteome</keyword>
<sequence>MYRSYSSPARRMRGIFCLVRVHSGYPLFFSLSSSGGESIVSQSISHHPRSQAVSGCLTTGLPRSGVRPVALSIAAALLGMVSVPAQAQETAAYESIQNPPVLQGATTDTAAAGAAQGQARVQGEAAAQDAAIAPTRTKTMSLNVGYVNTYLWNPTSGKYDRVHLRSYDARDNAPLVAPTIDVVPGTRMNITLNNNLPAENSEKCNDSITNGFHCPNTTNLHTHGLWVNPGRDDAGVPSDDIFQAIAPGHSLKYKIDIPSDHPAGTFWYHTHFHGSTALQVSSGMAGALIVRGDRQPTAQRNGDLDTLLRSTGNTQVQERVVMLQQIQYACRGADGKIKRAAAPDGATEQVRNSQPYACDDGEAAGVEDIDDFGPNGWFNSGRHTTINGTTMARFVGAVAGRMERWRIIHGGVRESINLEFRPAVLNNMPPSEIRNLSGRRLQNFINNNCTGAPLTHYRVAADGLTMANMQPATETVFQPGYRWDLMMTFPRNGYYCVIDKSVPVGGSINNTPTGTAARPAPQTLLGIVQVNGGVDMDTTAIPGYVKQQMLSLADANIFDEEMRAAVVADLNDGLKLSHFTPHATIAQSELNQPIRKMNFSIVAKDPNNIPGGGFHYYVNGKEYDKNADLTQLKLGGVQEWEISSEGASHPYHIHVNPFQIVSIIDPQGRDVSGFDAPDNSESTIDTQFRGLKGVWKDTIMIKHLRAGAEGVVHPGTYTVNIRTRYERYKGDFVMHCHILDHEDEGMMEGFRITDATNVASKYAPVPVCSTDTSDGIKFRSPYGVKNPLSIPKEGKLQTSMMLLPKR</sequence>
<dbReference type="InterPro" id="IPR011706">
    <property type="entry name" value="Cu-oxidase_C"/>
</dbReference>
<dbReference type="GO" id="GO:0042597">
    <property type="term" value="C:periplasmic space"/>
    <property type="evidence" value="ECO:0007669"/>
    <property type="project" value="UniProtKB-SubCell"/>
</dbReference>
<evidence type="ECO:0000259" key="5">
    <source>
        <dbReference type="Pfam" id="PF07732"/>
    </source>
</evidence>
<comment type="subcellular location">
    <subcellularLocation>
        <location evidence="1">Periplasm</location>
    </subcellularLocation>
</comment>
<dbReference type="PROSITE" id="PS00080">
    <property type="entry name" value="MULTICOPPER_OXIDASE2"/>
    <property type="match status" value="1"/>
</dbReference>
<evidence type="ECO:0000256" key="3">
    <source>
        <dbReference type="ARBA" id="ARBA00023002"/>
    </source>
</evidence>
<dbReference type="PANTHER" id="PTHR11709:SF2">
    <property type="entry name" value="MULTICOPPER OXIDASE LPR1"/>
    <property type="match status" value="1"/>
</dbReference>
<dbReference type="EMBL" id="RRUE01000001">
    <property type="protein sequence ID" value="RRN45904.1"/>
    <property type="molecule type" value="Genomic_DNA"/>
</dbReference>
<dbReference type="Pfam" id="PF07731">
    <property type="entry name" value="Cu-oxidase_2"/>
    <property type="match status" value="1"/>
</dbReference>
<dbReference type="Proteomes" id="UP000270261">
    <property type="component" value="Unassembled WGS sequence"/>
</dbReference>
<dbReference type="CDD" id="cd13900">
    <property type="entry name" value="CuRO_3_Tth-MCO_like"/>
    <property type="match status" value="1"/>
</dbReference>
<dbReference type="CDD" id="cd13853">
    <property type="entry name" value="CuRO_1_Tth-MCO_like"/>
    <property type="match status" value="1"/>
</dbReference>
<organism evidence="6 7">
    <name type="scientific">Lautropia dentalis</name>
    <dbReference type="NCBI Taxonomy" id="2490857"/>
    <lineage>
        <taxon>Bacteria</taxon>
        <taxon>Pseudomonadati</taxon>
        <taxon>Pseudomonadota</taxon>
        <taxon>Betaproteobacteria</taxon>
        <taxon>Burkholderiales</taxon>
        <taxon>Burkholderiaceae</taxon>
        <taxon>Lautropia</taxon>
    </lineage>
</organism>
<proteinExistence type="predicted"/>
<dbReference type="Gene3D" id="2.60.40.420">
    <property type="entry name" value="Cupredoxins - blue copper proteins"/>
    <property type="match status" value="3"/>
</dbReference>
<evidence type="ECO:0000259" key="4">
    <source>
        <dbReference type="Pfam" id="PF07731"/>
    </source>
</evidence>
<dbReference type="SUPFAM" id="SSF49503">
    <property type="entry name" value="Cupredoxins"/>
    <property type="match status" value="3"/>
</dbReference>
<dbReference type="InterPro" id="IPR045087">
    <property type="entry name" value="Cu-oxidase_fam"/>
</dbReference>
<evidence type="ECO:0000313" key="6">
    <source>
        <dbReference type="EMBL" id="RRN45904.1"/>
    </source>
</evidence>
<dbReference type="InterPro" id="IPR008972">
    <property type="entry name" value="Cupredoxin"/>
</dbReference>
<evidence type="ECO:0000313" key="7">
    <source>
        <dbReference type="Proteomes" id="UP000270261"/>
    </source>
</evidence>
<keyword evidence="2" id="KW-0479">Metal-binding</keyword>
<keyword evidence="3" id="KW-0560">Oxidoreductase</keyword>
<comment type="caution">
    <text evidence="6">The sequence shown here is derived from an EMBL/GenBank/DDBJ whole genome shotgun (WGS) entry which is preliminary data.</text>
</comment>
<dbReference type="InterPro" id="IPR002355">
    <property type="entry name" value="Cu_oxidase_Cu_BS"/>
</dbReference>